<evidence type="ECO:0000313" key="2">
    <source>
        <dbReference type="Proteomes" id="UP001345963"/>
    </source>
</evidence>
<feature type="non-terminal residue" evidence="1">
    <location>
        <position position="1"/>
    </location>
</feature>
<proteinExistence type="predicted"/>
<protein>
    <submittedName>
        <fullName evidence="1">Uncharacterized protein</fullName>
    </submittedName>
</protein>
<gene>
    <name evidence="1" type="ORF">ATANTOWER_029694</name>
</gene>
<dbReference type="Proteomes" id="UP001345963">
    <property type="component" value="Unassembled WGS sequence"/>
</dbReference>
<sequence>TTTCFTTCCWVLQRRKERSLNCCRLKSTPISSRKILRLKMRKICVMILRGCSRRCRWLASFQPQKNS</sequence>
<evidence type="ECO:0000313" key="1">
    <source>
        <dbReference type="EMBL" id="MED6253442.1"/>
    </source>
</evidence>
<dbReference type="EMBL" id="JAHUTI010066766">
    <property type="protein sequence ID" value="MED6253442.1"/>
    <property type="molecule type" value="Genomic_DNA"/>
</dbReference>
<feature type="non-terminal residue" evidence="1">
    <location>
        <position position="67"/>
    </location>
</feature>
<accession>A0ABU7BS52</accession>
<organism evidence="1 2">
    <name type="scientific">Ataeniobius toweri</name>
    <dbReference type="NCBI Taxonomy" id="208326"/>
    <lineage>
        <taxon>Eukaryota</taxon>
        <taxon>Metazoa</taxon>
        <taxon>Chordata</taxon>
        <taxon>Craniata</taxon>
        <taxon>Vertebrata</taxon>
        <taxon>Euteleostomi</taxon>
        <taxon>Actinopterygii</taxon>
        <taxon>Neopterygii</taxon>
        <taxon>Teleostei</taxon>
        <taxon>Neoteleostei</taxon>
        <taxon>Acanthomorphata</taxon>
        <taxon>Ovalentaria</taxon>
        <taxon>Atherinomorphae</taxon>
        <taxon>Cyprinodontiformes</taxon>
        <taxon>Goodeidae</taxon>
        <taxon>Ataeniobius</taxon>
    </lineage>
</organism>
<name>A0ABU7BS52_9TELE</name>
<keyword evidence="2" id="KW-1185">Reference proteome</keyword>
<reference evidence="1 2" key="1">
    <citation type="submission" date="2021-07" db="EMBL/GenBank/DDBJ databases">
        <authorList>
            <person name="Palmer J.M."/>
        </authorList>
    </citation>
    <scope>NUCLEOTIDE SEQUENCE [LARGE SCALE GENOMIC DNA]</scope>
    <source>
        <strain evidence="1 2">AT_MEX2019</strain>
        <tissue evidence="1">Muscle</tissue>
    </source>
</reference>
<comment type="caution">
    <text evidence="1">The sequence shown here is derived from an EMBL/GenBank/DDBJ whole genome shotgun (WGS) entry which is preliminary data.</text>
</comment>